<comment type="caution">
    <text evidence="2">The sequence shown here is derived from an EMBL/GenBank/DDBJ whole genome shotgun (WGS) entry which is preliminary data.</text>
</comment>
<accession>A0ABV5HUR1</accession>
<keyword evidence="1" id="KW-0812">Transmembrane</keyword>
<dbReference type="EMBL" id="JBHMEP010000015">
    <property type="protein sequence ID" value="MFB9137642.1"/>
    <property type="molecule type" value="Genomic_DNA"/>
</dbReference>
<name>A0ABV5HUR1_9VIBR</name>
<reference evidence="2 3" key="1">
    <citation type="submission" date="2024-09" db="EMBL/GenBank/DDBJ databases">
        <authorList>
            <person name="Sun Q."/>
            <person name="Mori K."/>
        </authorList>
    </citation>
    <scope>NUCLEOTIDE SEQUENCE [LARGE SCALE GENOMIC DNA]</scope>
    <source>
        <strain evidence="2 3">CECT 8064</strain>
    </source>
</reference>
<proteinExistence type="predicted"/>
<evidence type="ECO:0008006" key="4">
    <source>
        <dbReference type="Google" id="ProtNLM"/>
    </source>
</evidence>
<sequence length="119" mass="13548">MVYKLVRFCVIANLIAFASLYLVERTTAFFGLRYWQDYAFFVLFILWGIATLLYMYPPGIGVGHSGEPLGDAEKLADVSNEKVRDTFLREDANHALVIRFLISGIPPLIMCIALHWFGK</sequence>
<organism evidence="2 3">
    <name type="scientific">Vibrio olivae</name>
    <dbReference type="NCBI Taxonomy" id="1243002"/>
    <lineage>
        <taxon>Bacteria</taxon>
        <taxon>Pseudomonadati</taxon>
        <taxon>Pseudomonadota</taxon>
        <taxon>Gammaproteobacteria</taxon>
        <taxon>Vibrionales</taxon>
        <taxon>Vibrionaceae</taxon>
        <taxon>Vibrio</taxon>
    </lineage>
</organism>
<keyword evidence="1" id="KW-1133">Transmembrane helix</keyword>
<feature type="transmembrane region" description="Helical" evidence="1">
    <location>
        <begin position="96"/>
        <end position="117"/>
    </location>
</feature>
<dbReference type="RefSeq" id="WP_390197621.1">
    <property type="nucleotide sequence ID" value="NZ_JBHMEP010000015.1"/>
</dbReference>
<protein>
    <recommendedName>
        <fullName evidence="4">DUF3899 domain-containing protein</fullName>
    </recommendedName>
</protein>
<feature type="transmembrane region" description="Helical" evidence="1">
    <location>
        <begin position="38"/>
        <end position="56"/>
    </location>
</feature>
<evidence type="ECO:0000256" key="1">
    <source>
        <dbReference type="SAM" id="Phobius"/>
    </source>
</evidence>
<evidence type="ECO:0000313" key="3">
    <source>
        <dbReference type="Proteomes" id="UP001589645"/>
    </source>
</evidence>
<keyword evidence="1" id="KW-0472">Membrane</keyword>
<gene>
    <name evidence="2" type="ORF">ACFFUV_22070</name>
</gene>
<evidence type="ECO:0000313" key="2">
    <source>
        <dbReference type="EMBL" id="MFB9137642.1"/>
    </source>
</evidence>
<dbReference type="Proteomes" id="UP001589645">
    <property type="component" value="Unassembled WGS sequence"/>
</dbReference>
<feature type="transmembrane region" description="Helical" evidence="1">
    <location>
        <begin position="5"/>
        <end position="23"/>
    </location>
</feature>
<keyword evidence="3" id="KW-1185">Reference proteome</keyword>